<keyword evidence="2" id="KW-1185">Reference proteome</keyword>
<organism evidence="1 2">
    <name type="scientific">Luteipulveratus flavus</name>
    <dbReference type="NCBI Taxonomy" id="3031728"/>
    <lineage>
        <taxon>Bacteria</taxon>
        <taxon>Bacillati</taxon>
        <taxon>Actinomycetota</taxon>
        <taxon>Actinomycetes</taxon>
        <taxon>Micrococcales</taxon>
        <taxon>Dermacoccaceae</taxon>
        <taxon>Luteipulveratus</taxon>
    </lineage>
</organism>
<sequence length="215" mass="23622">MTTYTRPDVGAQVYRDADGSVIPYGSRWDTEPPVDAYSVIEHEERFEPIGMVARALVDHLAATDDVPVVREPVEPAGHGFQHDEVVRFTPAPESAPLTVSFGRLSAEVRAGAFYENRYPVCGCDACDDDVDYLISELEAVALAVASGTFGEWVSEQDGLWAMHRFALLEGEAVEGGVGKVNPFERADLRARAATKPDTWLPWSLREDRPGAITRD</sequence>
<protein>
    <submittedName>
        <fullName evidence="1">DUF6226 family protein</fullName>
    </submittedName>
</protein>
<dbReference type="EMBL" id="JAROAV010000023">
    <property type="protein sequence ID" value="MDF8263929.1"/>
    <property type="molecule type" value="Genomic_DNA"/>
</dbReference>
<evidence type="ECO:0000313" key="2">
    <source>
        <dbReference type="Proteomes" id="UP001528912"/>
    </source>
</evidence>
<proteinExistence type="predicted"/>
<dbReference type="Proteomes" id="UP001528912">
    <property type="component" value="Unassembled WGS sequence"/>
</dbReference>
<dbReference type="RefSeq" id="WP_277191553.1">
    <property type="nucleotide sequence ID" value="NZ_JAROAV010000023.1"/>
</dbReference>
<gene>
    <name evidence="1" type="ORF">P4R38_06715</name>
</gene>
<accession>A0ABT6C4P7</accession>
<dbReference type="Pfam" id="PF19736">
    <property type="entry name" value="DUF6226"/>
    <property type="match status" value="1"/>
</dbReference>
<name>A0ABT6C4P7_9MICO</name>
<comment type="caution">
    <text evidence="1">The sequence shown here is derived from an EMBL/GenBank/DDBJ whole genome shotgun (WGS) entry which is preliminary data.</text>
</comment>
<reference evidence="1 2" key="1">
    <citation type="submission" date="2023-03" db="EMBL/GenBank/DDBJ databases">
        <title>YIM 133296 draft genome.</title>
        <authorList>
            <person name="Xiong L."/>
        </authorList>
    </citation>
    <scope>NUCLEOTIDE SEQUENCE [LARGE SCALE GENOMIC DNA]</scope>
    <source>
        <strain evidence="1 2">YIM 133296</strain>
    </source>
</reference>
<dbReference type="InterPro" id="IPR045773">
    <property type="entry name" value="DUF6226"/>
</dbReference>
<evidence type="ECO:0000313" key="1">
    <source>
        <dbReference type="EMBL" id="MDF8263929.1"/>
    </source>
</evidence>